<dbReference type="EMBL" id="JAWQEG010001602">
    <property type="protein sequence ID" value="KAK3877997.1"/>
    <property type="molecule type" value="Genomic_DNA"/>
</dbReference>
<feature type="compositionally biased region" description="Polar residues" evidence="1">
    <location>
        <begin position="143"/>
        <end position="158"/>
    </location>
</feature>
<comment type="caution">
    <text evidence="2">The sequence shown here is derived from an EMBL/GenBank/DDBJ whole genome shotgun (WGS) entry which is preliminary data.</text>
</comment>
<feature type="region of interest" description="Disordered" evidence="1">
    <location>
        <begin position="143"/>
        <end position="184"/>
    </location>
</feature>
<protein>
    <submittedName>
        <fullName evidence="2">Uncharacterized protein</fullName>
    </submittedName>
</protein>
<feature type="compositionally biased region" description="Polar residues" evidence="1">
    <location>
        <begin position="111"/>
        <end position="129"/>
    </location>
</feature>
<feature type="region of interest" description="Disordered" evidence="1">
    <location>
        <begin position="222"/>
        <end position="341"/>
    </location>
</feature>
<feature type="region of interest" description="Disordered" evidence="1">
    <location>
        <begin position="110"/>
        <end position="129"/>
    </location>
</feature>
<keyword evidence="3" id="KW-1185">Reference proteome</keyword>
<dbReference type="AlphaFoldDB" id="A0AAE1FRP0"/>
<evidence type="ECO:0000313" key="3">
    <source>
        <dbReference type="Proteomes" id="UP001286313"/>
    </source>
</evidence>
<accession>A0AAE1FRP0</accession>
<feature type="compositionally biased region" description="Low complexity" evidence="1">
    <location>
        <begin position="248"/>
        <end position="260"/>
    </location>
</feature>
<organism evidence="2 3">
    <name type="scientific">Petrolisthes cinctipes</name>
    <name type="common">Flat porcelain crab</name>
    <dbReference type="NCBI Taxonomy" id="88211"/>
    <lineage>
        <taxon>Eukaryota</taxon>
        <taxon>Metazoa</taxon>
        <taxon>Ecdysozoa</taxon>
        <taxon>Arthropoda</taxon>
        <taxon>Crustacea</taxon>
        <taxon>Multicrustacea</taxon>
        <taxon>Malacostraca</taxon>
        <taxon>Eumalacostraca</taxon>
        <taxon>Eucarida</taxon>
        <taxon>Decapoda</taxon>
        <taxon>Pleocyemata</taxon>
        <taxon>Anomura</taxon>
        <taxon>Galatheoidea</taxon>
        <taxon>Porcellanidae</taxon>
        <taxon>Petrolisthes</taxon>
    </lineage>
</organism>
<name>A0AAE1FRP0_PETCI</name>
<sequence>MENEECRNCWETHPCPCHSTCCVKGSRSKKKGDRFMTYDPLRCITCQAFIAESGNGVAAAQAELRKLFSSIRGHRQRSRCPNTELMNFFSSKEDANRLLNLAHYVPLSPHAHSSTDPLSQLTSSSQDESVLQPHYIEQQSSFSALPSTSLQGPSNGSSPRKRPHSHTTYEEDSATLAPAKRQRQDATLNDISSLLLQFAQRFDKLESDMAIVKGSNSQLLQDREKGKSILPFSSSSSSPSEDEVDDIPPVAQSASSLPSAQPSPSPPPYSPATYSAARSLSPSPIYLPTPILNPSQGSSEERCLPASPSTIQHPAPVSPVPPQPQPQTAPTAASAVIPAEPDSPPDPAAITYYAPPGASFIFQNESEIILFWAETGYGKFVCVDYNQRAFKLAFPRQLEIFATFLDLCSTSHQAATDQKQLLTAPPAVTHEAVCDLPLSSTYYKTPSVESLAPHHLLKKDTLKHLSNHTCLHVAYQSAEFFLEKHADLLTKDAREDFTALDWFLYTQQGFA</sequence>
<feature type="compositionally biased region" description="Pro residues" evidence="1">
    <location>
        <begin position="261"/>
        <end position="270"/>
    </location>
</feature>
<feature type="compositionally biased region" description="Pro residues" evidence="1">
    <location>
        <begin position="316"/>
        <end position="327"/>
    </location>
</feature>
<feature type="compositionally biased region" description="Low complexity" evidence="1">
    <location>
        <begin position="328"/>
        <end position="340"/>
    </location>
</feature>
<dbReference type="Proteomes" id="UP001286313">
    <property type="component" value="Unassembled WGS sequence"/>
</dbReference>
<evidence type="ECO:0000256" key="1">
    <source>
        <dbReference type="SAM" id="MobiDB-lite"/>
    </source>
</evidence>
<proteinExistence type="predicted"/>
<gene>
    <name evidence="2" type="ORF">Pcinc_017330</name>
</gene>
<evidence type="ECO:0000313" key="2">
    <source>
        <dbReference type="EMBL" id="KAK3877997.1"/>
    </source>
</evidence>
<reference evidence="2" key="1">
    <citation type="submission" date="2023-10" db="EMBL/GenBank/DDBJ databases">
        <title>Genome assemblies of two species of porcelain crab, Petrolisthes cinctipes and Petrolisthes manimaculis (Anomura: Porcellanidae).</title>
        <authorList>
            <person name="Angst P."/>
        </authorList>
    </citation>
    <scope>NUCLEOTIDE SEQUENCE</scope>
    <source>
        <strain evidence="2">PB745_01</strain>
        <tissue evidence="2">Gill</tissue>
    </source>
</reference>